<dbReference type="GO" id="GO:0019058">
    <property type="term" value="P:viral life cycle"/>
    <property type="evidence" value="ECO:0007669"/>
    <property type="project" value="InterPro"/>
</dbReference>
<accession>A0A806X2U7</accession>
<sequence length="86" mass="9445">MFNRNTSLLAGMSDEQLRAALAKAQQAYIDLATGSHGVSFSYSQGDGTRSVSYQQSTLADLLALIQLLQAQLGIVVRPRKPVRFRF</sequence>
<dbReference type="RefSeq" id="WP_062740565.1">
    <property type="nucleotide sequence ID" value="NZ_CP012871.1"/>
</dbReference>
<dbReference type="Gene3D" id="3.30.1580.10">
    <property type="entry name" value="Head-to-tail joining protein W"/>
    <property type="match status" value="1"/>
</dbReference>
<proteinExistence type="predicted"/>
<dbReference type="EMBL" id="CP012871">
    <property type="protein sequence ID" value="ALR75830.1"/>
    <property type="molecule type" value="Genomic_DNA"/>
</dbReference>
<dbReference type="AlphaFoldDB" id="A0A806X2U7"/>
<evidence type="ECO:0000313" key="2">
    <source>
        <dbReference type="Proteomes" id="UP000069162"/>
    </source>
</evidence>
<gene>
    <name evidence="1" type="ORF">AO703_05795</name>
</gene>
<organism evidence="1 2">
    <name type="scientific">[Enterobacter] lignolyticus</name>
    <dbReference type="NCBI Taxonomy" id="1334193"/>
    <lineage>
        <taxon>Bacteria</taxon>
        <taxon>Pseudomonadati</taxon>
        <taxon>Pseudomonadota</taxon>
        <taxon>Gammaproteobacteria</taxon>
        <taxon>Enterobacterales</taxon>
        <taxon>Enterobacteriaceae</taxon>
        <taxon>Pluralibacter</taxon>
    </lineage>
</organism>
<dbReference type="Proteomes" id="UP000069162">
    <property type="component" value="Chromosome"/>
</dbReference>
<dbReference type="SUPFAM" id="SSF64210">
    <property type="entry name" value="Head-to-tail joining protein W, gpW"/>
    <property type="match status" value="1"/>
</dbReference>
<evidence type="ECO:0000313" key="1">
    <source>
        <dbReference type="EMBL" id="ALR75830.1"/>
    </source>
</evidence>
<dbReference type="OrthoDB" id="8780629at2"/>
<dbReference type="KEGG" id="kle:AO703_05795"/>
<protein>
    <submittedName>
        <fullName evidence="1">Phage head-tail adapter protein</fullName>
    </submittedName>
</protein>
<dbReference type="InterPro" id="IPR004174">
    <property type="entry name" value="GpW"/>
</dbReference>
<name>A0A806X2U7_9ENTR</name>
<dbReference type="Pfam" id="PF02831">
    <property type="entry name" value="gpW"/>
    <property type="match status" value="1"/>
</dbReference>
<dbReference type="InterPro" id="IPR036626">
    <property type="entry name" value="GpW_sf"/>
</dbReference>
<reference evidence="2" key="1">
    <citation type="submission" date="2015-10" db="EMBL/GenBank/DDBJ databases">
        <title>Complete Genome Sequencing of Klebsiella sp. strain G5.</title>
        <authorList>
            <person name="Chan K.-G."/>
            <person name="Chen J.-W."/>
        </authorList>
    </citation>
    <scope>NUCLEOTIDE SEQUENCE [LARGE SCALE GENOMIC DNA]</scope>
    <source>
        <strain evidence="2">G5</strain>
    </source>
</reference>